<dbReference type="GO" id="GO:0043565">
    <property type="term" value="F:sequence-specific DNA binding"/>
    <property type="evidence" value="ECO:0007669"/>
    <property type="project" value="TreeGrafter"/>
</dbReference>
<reference evidence="6 7" key="1">
    <citation type="submission" date="2015-04" db="EMBL/GenBank/DDBJ databases">
        <title>Draft Genome Sequence of the Novel Agar-Digesting Marine Bacterium Q1.</title>
        <authorList>
            <person name="Li Y."/>
            <person name="Li D."/>
            <person name="Chen G."/>
            <person name="Du Z."/>
        </authorList>
    </citation>
    <scope>NUCLEOTIDE SEQUENCE [LARGE SCALE GENOMIC DNA]</scope>
    <source>
        <strain evidence="6 7">Q1</strain>
    </source>
</reference>
<dbReference type="GO" id="GO:0003700">
    <property type="term" value="F:DNA-binding transcription factor activity"/>
    <property type="evidence" value="ECO:0007669"/>
    <property type="project" value="InterPro"/>
</dbReference>
<dbReference type="PANTHER" id="PTHR30537:SF5">
    <property type="entry name" value="HTH-TYPE TRANSCRIPTIONAL ACTIVATOR TTDR-RELATED"/>
    <property type="match status" value="1"/>
</dbReference>
<dbReference type="PATRIC" id="fig|1513271.3.peg.2216"/>
<comment type="caution">
    <text evidence="6">The sequence shown here is derived from an EMBL/GenBank/DDBJ whole genome shotgun (WGS) entry which is preliminary data.</text>
</comment>
<dbReference type="GO" id="GO:0006351">
    <property type="term" value="P:DNA-templated transcription"/>
    <property type="evidence" value="ECO:0007669"/>
    <property type="project" value="TreeGrafter"/>
</dbReference>
<keyword evidence="7" id="KW-1185">Reference proteome</keyword>
<dbReference type="Proteomes" id="UP000037600">
    <property type="component" value="Unassembled WGS sequence"/>
</dbReference>
<dbReference type="InterPro" id="IPR058163">
    <property type="entry name" value="LysR-type_TF_proteobact-type"/>
</dbReference>
<dbReference type="STRING" id="1513271.XM47_10880"/>
<dbReference type="InterPro" id="IPR005119">
    <property type="entry name" value="LysR_subst-bd"/>
</dbReference>
<dbReference type="Gene3D" id="1.10.10.10">
    <property type="entry name" value="Winged helix-like DNA-binding domain superfamily/Winged helix DNA-binding domain"/>
    <property type="match status" value="1"/>
</dbReference>
<dbReference type="SUPFAM" id="SSF46785">
    <property type="entry name" value="Winged helix' DNA-binding domain"/>
    <property type="match status" value="1"/>
</dbReference>
<proteinExistence type="inferred from homology"/>
<keyword evidence="3" id="KW-0238">DNA-binding</keyword>
<dbReference type="InterPro" id="IPR000847">
    <property type="entry name" value="LysR_HTH_N"/>
</dbReference>
<comment type="similarity">
    <text evidence="1">Belongs to the LysR transcriptional regulatory family.</text>
</comment>
<dbReference type="RefSeq" id="WP_048692438.1">
    <property type="nucleotide sequence ID" value="NZ_KQ130491.1"/>
</dbReference>
<protein>
    <submittedName>
        <fullName evidence="6">LysR family transcriptional regulator</fullName>
    </submittedName>
</protein>
<dbReference type="EMBL" id="LAZL01000016">
    <property type="protein sequence ID" value="KMT64985.1"/>
    <property type="molecule type" value="Genomic_DNA"/>
</dbReference>
<evidence type="ECO:0000256" key="2">
    <source>
        <dbReference type="ARBA" id="ARBA00023015"/>
    </source>
</evidence>
<evidence type="ECO:0000313" key="7">
    <source>
        <dbReference type="Proteomes" id="UP000037600"/>
    </source>
</evidence>
<keyword evidence="4" id="KW-0804">Transcription</keyword>
<keyword evidence="2" id="KW-0805">Transcription regulation</keyword>
<dbReference type="Pfam" id="PF03466">
    <property type="entry name" value="LysR_substrate"/>
    <property type="match status" value="1"/>
</dbReference>
<dbReference type="FunFam" id="1.10.10.10:FF:000001">
    <property type="entry name" value="LysR family transcriptional regulator"/>
    <property type="match status" value="1"/>
</dbReference>
<sequence length="294" mass="32821">MDTIDGLKTVIAVVETGSFTAASERLAISKALVSKYIGEIEDKLDIRLFNRTTRKISLTEAGSNYYQHAVQLVEKYDAMVDDVVGEQASPKGLLRVSAPVTFGERWLASHIPEFSQMYPDLNLELVLNNRPVDMLEEGIDVRIKIGTVEDSNMIARHINDVAVLMCASPKYLKQHGVPVKPEDLHQHQCIIDTNFRVGRFWPLTSEQGHQVTIEVVSKLACNSPQAIANIAKAGGGIAFITHHAIADELNSGELIQVLPEYKSLTFGIYAMYPHRKHVSRKVKCFVEFMQQKFG</sequence>
<dbReference type="InterPro" id="IPR036390">
    <property type="entry name" value="WH_DNA-bd_sf"/>
</dbReference>
<evidence type="ECO:0000256" key="4">
    <source>
        <dbReference type="ARBA" id="ARBA00023163"/>
    </source>
</evidence>
<feature type="domain" description="HTH lysR-type" evidence="5">
    <location>
        <begin position="1"/>
        <end position="59"/>
    </location>
</feature>
<dbReference type="SUPFAM" id="SSF53850">
    <property type="entry name" value="Periplasmic binding protein-like II"/>
    <property type="match status" value="1"/>
</dbReference>
<dbReference type="PANTHER" id="PTHR30537">
    <property type="entry name" value="HTH-TYPE TRANSCRIPTIONAL REGULATOR"/>
    <property type="match status" value="1"/>
</dbReference>
<accession>A0A0J8GQD6</accession>
<name>A0A0J8GQD6_9ALTE</name>
<dbReference type="OrthoDB" id="9786526at2"/>
<dbReference type="FunFam" id="3.40.190.290:FF:000001">
    <property type="entry name" value="Transcriptional regulator, LysR family"/>
    <property type="match status" value="1"/>
</dbReference>
<dbReference type="Gene3D" id="3.40.190.290">
    <property type="match status" value="1"/>
</dbReference>
<dbReference type="PROSITE" id="PS50931">
    <property type="entry name" value="HTH_LYSR"/>
    <property type="match status" value="1"/>
</dbReference>
<organism evidence="6 7">
    <name type="scientific">Catenovulum maritimum</name>
    <dbReference type="NCBI Taxonomy" id="1513271"/>
    <lineage>
        <taxon>Bacteria</taxon>
        <taxon>Pseudomonadati</taxon>
        <taxon>Pseudomonadota</taxon>
        <taxon>Gammaproteobacteria</taxon>
        <taxon>Alteromonadales</taxon>
        <taxon>Alteromonadaceae</taxon>
        <taxon>Catenovulum</taxon>
    </lineage>
</organism>
<dbReference type="AlphaFoldDB" id="A0A0J8GQD6"/>
<evidence type="ECO:0000256" key="3">
    <source>
        <dbReference type="ARBA" id="ARBA00023125"/>
    </source>
</evidence>
<evidence type="ECO:0000259" key="5">
    <source>
        <dbReference type="PROSITE" id="PS50931"/>
    </source>
</evidence>
<dbReference type="CDD" id="cd08422">
    <property type="entry name" value="PBP2_CrgA_like"/>
    <property type="match status" value="1"/>
</dbReference>
<dbReference type="Pfam" id="PF00126">
    <property type="entry name" value="HTH_1"/>
    <property type="match status" value="1"/>
</dbReference>
<evidence type="ECO:0000313" key="6">
    <source>
        <dbReference type="EMBL" id="KMT64985.1"/>
    </source>
</evidence>
<gene>
    <name evidence="6" type="ORF">XM47_10880</name>
</gene>
<dbReference type="InterPro" id="IPR036388">
    <property type="entry name" value="WH-like_DNA-bd_sf"/>
</dbReference>
<evidence type="ECO:0000256" key="1">
    <source>
        <dbReference type="ARBA" id="ARBA00009437"/>
    </source>
</evidence>